<evidence type="ECO:0000313" key="2">
    <source>
        <dbReference type="EMBL" id="OGG02516.1"/>
    </source>
</evidence>
<reference evidence="2 3" key="1">
    <citation type="journal article" date="2016" name="Nat. Commun.">
        <title>Thousands of microbial genomes shed light on interconnected biogeochemical processes in an aquifer system.</title>
        <authorList>
            <person name="Anantharaman K."/>
            <person name="Brown C.T."/>
            <person name="Hug L.A."/>
            <person name="Sharon I."/>
            <person name="Castelle C.J."/>
            <person name="Probst A.J."/>
            <person name="Thomas B.C."/>
            <person name="Singh A."/>
            <person name="Wilkins M.J."/>
            <person name="Karaoz U."/>
            <person name="Brodie E.L."/>
            <person name="Williams K.H."/>
            <person name="Hubbard S.S."/>
            <person name="Banfield J.F."/>
        </authorList>
    </citation>
    <scope>NUCLEOTIDE SEQUENCE [LARGE SCALE GENOMIC DNA]</scope>
</reference>
<organism evidence="2 3">
    <name type="scientific">Candidatus Gottesmanbacteria bacterium RBG_16_52_11</name>
    <dbReference type="NCBI Taxonomy" id="1798374"/>
    <lineage>
        <taxon>Bacteria</taxon>
        <taxon>Candidatus Gottesmaniibacteriota</taxon>
    </lineage>
</organism>
<accession>A0A1F5YQW8</accession>
<gene>
    <name evidence="2" type="ORF">A2Z33_01825</name>
</gene>
<sequence>MTDETAQSAPETPVKTTKKLPTIAWVGIGCVVLLVLAGIVMTFFGSLFATGIGGALLKKGIESKTGVKVDSDKGSMTFTDKETGQTVNVGADQKLPDNFPKDFPIYPGVKFTGSMSGNNQKQDSKGFWVVMSTGDSVDQVKEFYDAQLETSGWEVANTMTAGSLVSWTVKKGTLEGAVSVTRGEQDSETAITVTLGSYISPPDQPQE</sequence>
<evidence type="ECO:0000256" key="1">
    <source>
        <dbReference type="SAM" id="Phobius"/>
    </source>
</evidence>
<evidence type="ECO:0000313" key="3">
    <source>
        <dbReference type="Proteomes" id="UP000178448"/>
    </source>
</evidence>
<feature type="transmembrane region" description="Helical" evidence="1">
    <location>
        <begin position="23"/>
        <end position="49"/>
    </location>
</feature>
<comment type="caution">
    <text evidence="2">The sequence shown here is derived from an EMBL/GenBank/DDBJ whole genome shotgun (WGS) entry which is preliminary data.</text>
</comment>
<dbReference type="EMBL" id="MFJD01000007">
    <property type="protein sequence ID" value="OGG02516.1"/>
    <property type="molecule type" value="Genomic_DNA"/>
</dbReference>
<keyword evidence="1" id="KW-0472">Membrane</keyword>
<keyword evidence="1" id="KW-1133">Transmembrane helix</keyword>
<name>A0A1F5YQW8_9BACT</name>
<dbReference type="Proteomes" id="UP000178448">
    <property type="component" value="Unassembled WGS sequence"/>
</dbReference>
<keyword evidence="1" id="KW-0812">Transmembrane</keyword>
<dbReference type="AlphaFoldDB" id="A0A1F5YQW8"/>
<protein>
    <submittedName>
        <fullName evidence="2">Uncharacterized protein</fullName>
    </submittedName>
</protein>
<proteinExistence type="predicted"/>